<feature type="domain" description="Copper-binding protein MbnP-like" evidence="1">
    <location>
        <begin position="43"/>
        <end position="241"/>
    </location>
</feature>
<dbReference type="Proteomes" id="UP000306918">
    <property type="component" value="Unassembled WGS sequence"/>
</dbReference>
<sequence length="267" mass="30215">MKLTQQLHRVNLPKLSIGLLLVTAIFSCQKELKFDEIPAKDHNLVLKFIPVVQYDSVRLELGKEYQNIFKERYTPTAFKFYIHNFEMSNTDSGYSFKLANDKYYLVDFADSVSTEIKIAVRPYVYNRISFTIGVDSAQNVSGAQTGALDPALGMFWDRTTGYIMAKLEGTSSRSSQGGKFEYHIGGFTSAESVIKKPYLLFPFAQNLELQPGQTSQMFITCDANDWFYNPHDIKIAENPVVKTPGDLAKQIAENYSKMFTVDSVANE</sequence>
<dbReference type="RefSeq" id="WP_136578983.1">
    <property type="nucleotide sequence ID" value="NZ_STFF01000005.1"/>
</dbReference>
<dbReference type="EMBL" id="STFF01000005">
    <property type="protein sequence ID" value="THU37309.1"/>
    <property type="molecule type" value="Genomic_DNA"/>
</dbReference>
<reference evidence="2 3" key="1">
    <citation type="submission" date="2019-04" db="EMBL/GenBank/DDBJ databases">
        <title>Niastella caeni sp. nov., isolated from activated sludge.</title>
        <authorList>
            <person name="Sheng M."/>
        </authorList>
    </citation>
    <scope>NUCLEOTIDE SEQUENCE [LARGE SCALE GENOMIC DNA]</scope>
    <source>
        <strain evidence="2 3">HX-2-15</strain>
    </source>
</reference>
<protein>
    <recommendedName>
        <fullName evidence="1">Copper-binding protein MbnP-like domain-containing protein</fullName>
    </recommendedName>
</protein>
<dbReference type="InterPro" id="IPR046863">
    <property type="entry name" value="MbnP-like_dom"/>
</dbReference>
<evidence type="ECO:0000259" key="1">
    <source>
        <dbReference type="Pfam" id="PF20243"/>
    </source>
</evidence>
<proteinExistence type="predicted"/>
<evidence type="ECO:0000313" key="2">
    <source>
        <dbReference type="EMBL" id="THU37309.1"/>
    </source>
</evidence>
<accession>A0A4S8HS01</accession>
<evidence type="ECO:0000313" key="3">
    <source>
        <dbReference type="Proteomes" id="UP000306918"/>
    </source>
</evidence>
<dbReference type="PROSITE" id="PS51257">
    <property type="entry name" value="PROKAR_LIPOPROTEIN"/>
    <property type="match status" value="1"/>
</dbReference>
<comment type="caution">
    <text evidence="2">The sequence shown here is derived from an EMBL/GenBank/DDBJ whole genome shotgun (WGS) entry which is preliminary data.</text>
</comment>
<dbReference type="Pfam" id="PF20243">
    <property type="entry name" value="MbnP"/>
    <property type="match status" value="1"/>
</dbReference>
<organism evidence="2 3">
    <name type="scientific">Niastella caeni</name>
    <dbReference type="NCBI Taxonomy" id="2569763"/>
    <lineage>
        <taxon>Bacteria</taxon>
        <taxon>Pseudomonadati</taxon>
        <taxon>Bacteroidota</taxon>
        <taxon>Chitinophagia</taxon>
        <taxon>Chitinophagales</taxon>
        <taxon>Chitinophagaceae</taxon>
        <taxon>Niastella</taxon>
    </lineage>
</organism>
<name>A0A4S8HS01_9BACT</name>
<gene>
    <name evidence="2" type="ORF">FAM09_20400</name>
</gene>
<keyword evidence="3" id="KW-1185">Reference proteome</keyword>
<dbReference type="OrthoDB" id="1422031at2"/>
<dbReference type="AlphaFoldDB" id="A0A4S8HS01"/>